<feature type="domain" description="Tetrapyrrole methylase" evidence="7">
    <location>
        <begin position="7"/>
        <end position="205"/>
    </location>
</feature>
<comment type="subcellular location">
    <subcellularLocation>
        <location evidence="6">Cytoplasm</location>
    </subcellularLocation>
</comment>
<evidence type="ECO:0000259" key="7">
    <source>
        <dbReference type="Pfam" id="PF00590"/>
    </source>
</evidence>
<dbReference type="PANTHER" id="PTHR46111:SF1">
    <property type="entry name" value="RIBOSOMAL RNA SMALL SUBUNIT METHYLTRANSFERASE I"/>
    <property type="match status" value="1"/>
</dbReference>
<comment type="caution">
    <text evidence="8">The sequence shown here is derived from an EMBL/GenBank/DDBJ whole genome shotgun (WGS) entry which is preliminary data.</text>
</comment>
<keyword evidence="1 6" id="KW-0963">Cytoplasm</keyword>
<comment type="similarity">
    <text evidence="6">Belongs to the methyltransferase superfamily. RsmI family.</text>
</comment>
<dbReference type="Proteomes" id="UP000230859">
    <property type="component" value="Unassembled WGS sequence"/>
</dbReference>
<dbReference type="GO" id="GO:0005737">
    <property type="term" value="C:cytoplasm"/>
    <property type="evidence" value="ECO:0007669"/>
    <property type="project" value="UniProtKB-SubCell"/>
</dbReference>
<gene>
    <name evidence="6 8" type="primary">rsmI</name>
    <name evidence="8" type="ORF">COV74_07245</name>
</gene>
<keyword evidence="4 6" id="KW-0808">Transferase</keyword>
<dbReference type="EC" id="2.1.1.198" evidence="6"/>
<evidence type="ECO:0000256" key="5">
    <source>
        <dbReference type="ARBA" id="ARBA00022691"/>
    </source>
</evidence>
<dbReference type="Gene3D" id="3.30.950.10">
    <property type="entry name" value="Methyltransferase, Cobalt-precorrin-4 Transmethylase, Domain 2"/>
    <property type="match status" value="1"/>
</dbReference>
<dbReference type="InterPro" id="IPR035996">
    <property type="entry name" value="4pyrrol_Methylase_sf"/>
</dbReference>
<proteinExistence type="inferred from homology"/>
<evidence type="ECO:0000256" key="2">
    <source>
        <dbReference type="ARBA" id="ARBA00022552"/>
    </source>
</evidence>
<dbReference type="HAMAP" id="MF_01877">
    <property type="entry name" value="16SrRNA_methyltr_I"/>
    <property type="match status" value="1"/>
</dbReference>
<dbReference type="SUPFAM" id="SSF53790">
    <property type="entry name" value="Tetrapyrrole methylase"/>
    <property type="match status" value="1"/>
</dbReference>
<dbReference type="CDD" id="cd11648">
    <property type="entry name" value="RsmI"/>
    <property type="match status" value="1"/>
</dbReference>
<keyword evidence="2 6" id="KW-0698">rRNA processing</keyword>
<comment type="function">
    <text evidence="6">Catalyzes the 2'-O-methylation of the ribose of cytidine 1402 (C1402) in 16S rRNA.</text>
</comment>
<evidence type="ECO:0000256" key="6">
    <source>
        <dbReference type="HAMAP-Rule" id="MF_01877"/>
    </source>
</evidence>
<dbReference type="PANTHER" id="PTHR46111">
    <property type="entry name" value="RIBOSOMAL RNA SMALL SUBUNIT METHYLTRANSFERASE I"/>
    <property type="match status" value="1"/>
</dbReference>
<keyword evidence="5 6" id="KW-0949">S-adenosyl-L-methionine</keyword>
<dbReference type="InterPro" id="IPR018063">
    <property type="entry name" value="SAM_MeTrfase_RsmI_CS"/>
</dbReference>
<dbReference type="NCBIfam" id="TIGR00096">
    <property type="entry name" value="16S rRNA (cytidine(1402)-2'-O)-methyltransferase"/>
    <property type="match status" value="1"/>
</dbReference>
<reference evidence="8 9" key="1">
    <citation type="submission" date="2017-09" db="EMBL/GenBank/DDBJ databases">
        <title>Depth-based differentiation of microbial function through sediment-hosted aquifers and enrichment of novel symbionts in the deep terrestrial subsurface.</title>
        <authorList>
            <person name="Probst A.J."/>
            <person name="Ladd B."/>
            <person name="Jarett J.K."/>
            <person name="Geller-Mcgrath D.E."/>
            <person name="Sieber C.M."/>
            <person name="Emerson J.B."/>
            <person name="Anantharaman K."/>
            <person name="Thomas B.C."/>
            <person name="Malmstrom R."/>
            <person name="Stieglmeier M."/>
            <person name="Klingl A."/>
            <person name="Woyke T."/>
            <person name="Ryan C.M."/>
            <person name="Banfield J.F."/>
        </authorList>
    </citation>
    <scope>NUCLEOTIDE SEQUENCE [LARGE SCALE GENOMIC DNA]</scope>
    <source>
        <strain evidence="8">CG11_big_fil_rev_8_21_14_0_20_45_26</strain>
    </source>
</reference>
<dbReference type="FunFam" id="3.40.1010.10:FF:000007">
    <property type="entry name" value="Ribosomal RNA small subunit methyltransferase I"/>
    <property type="match status" value="1"/>
</dbReference>
<dbReference type="InterPro" id="IPR000878">
    <property type="entry name" value="4pyrrol_Mease"/>
</dbReference>
<dbReference type="FunFam" id="3.30.950.10:FF:000002">
    <property type="entry name" value="Ribosomal RNA small subunit methyltransferase I"/>
    <property type="match status" value="1"/>
</dbReference>
<evidence type="ECO:0000313" key="8">
    <source>
        <dbReference type="EMBL" id="PIQ85833.1"/>
    </source>
</evidence>
<name>A0A2H0LN22_9BACT</name>
<dbReference type="PROSITE" id="PS01296">
    <property type="entry name" value="RSMI"/>
    <property type="match status" value="1"/>
</dbReference>
<dbReference type="PIRSF" id="PIRSF005917">
    <property type="entry name" value="MTase_YraL"/>
    <property type="match status" value="1"/>
</dbReference>
<dbReference type="EMBL" id="PCVY01000060">
    <property type="protein sequence ID" value="PIQ85833.1"/>
    <property type="molecule type" value="Genomic_DNA"/>
</dbReference>
<sequence length="233" mass="26020">MTAQTGTLFIVATPIGNLKDMTDRAQDILKGADLIACEDSRHTGMLLKHFDIRTKMISFHDHSHAGKTDRILSELLAGKHVALVSDAGTPLISDPGFPLVRDAIQRGIRVEGIPGPCAAINALVLSGFACEPFSFFGFLPPKDKKRRDWLNELVDEKRTLVFYESPYRLLKTLQDIADIFGDRRMIVAREMTKKFEEVIRGSAKSALNHFEGKKILGEIVIVIEGVLRKVRHE</sequence>
<dbReference type="Pfam" id="PF00590">
    <property type="entry name" value="TP_methylase"/>
    <property type="match status" value="1"/>
</dbReference>
<dbReference type="AlphaFoldDB" id="A0A2H0LN22"/>
<protein>
    <recommendedName>
        <fullName evidence="6">Ribosomal RNA small subunit methyltransferase I</fullName>
        <ecNumber evidence="6">2.1.1.198</ecNumber>
    </recommendedName>
    <alternativeName>
        <fullName evidence="6">16S rRNA 2'-O-ribose C1402 methyltransferase</fullName>
    </alternativeName>
    <alternativeName>
        <fullName evidence="6">rRNA (cytidine-2'-O-)-methyltransferase RsmI</fullName>
    </alternativeName>
</protein>
<comment type="catalytic activity">
    <reaction evidence="6">
        <text>cytidine(1402) in 16S rRNA + S-adenosyl-L-methionine = 2'-O-methylcytidine(1402) in 16S rRNA + S-adenosyl-L-homocysteine + H(+)</text>
        <dbReference type="Rhea" id="RHEA:42924"/>
        <dbReference type="Rhea" id="RHEA-COMP:10285"/>
        <dbReference type="Rhea" id="RHEA-COMP:10286"/>
        <dbReference type="ChEBI" id="CHEBI:15378"/>
        <dbReference type="ChEBI" id="CHEBI:57856"/>
        <dbReference type="ChEBI" id="CHEBI:59789"/>
        <dbReference type="ChEBI" id="CHEBI:74495"/>
        <dbReference type="ChEBI" id="CHEBI:82748"/>
        <dbReference type="EC" id="2.1.1.198"/>
    </reaction>
</comment>
<dbReference type="Gene3D" id="3.40.1010.10">
    <property type="entry name" value="Cobalt-precorrin-4 Transmethylase, Domain 1"/>
    <property type="match status" value="1"/>
</dbReference>
<accession>A0A2H0LN22</accession>
<evidence type="ECO:0000256" key="3">
    <source>
        <dbReference type="ARBA" id="ARBA00022603"/>
    </source>
</evidence>
<dbReference type="GO" id="GO:0070677">
    <property type="term" value="F:rRNA (cytosine-2'-O-)-methyltransferase activity"/>
    <property type="evidence" value="ECO:0007669"/>
    <property type="project" value="UniProtKB-UniRule"/>
</dbReference>
<evidence type="ECO:0000256" key="4">
    <source>
        <dbReference type="ARBA" id="ARBA00022679"/>
    </source>
</evidence>
<dbReference type="InterPro" id="IPR014776">
    <property type="entry name" value="4pyrrole_Mease_sub2"/>
</dbReference>
<organism evidence="8 9">
    <name type="scientific">Candidatus Abzuiibacterium crystallinum</name>
    <dbReference type="NCBI Taxonomy" id="1974748"/>
    <lineage>
        <taxon>Bacteria</taxon>
        <taxon>Pseudomonadati</taxon>
        <taxon>Candidatus Omnitrophota</taxon>
        <taxon>Candidatus Abzuiibacterium</taxon>
    </lineage>
</organism>
<evidence type="ECO:0000256" key="1">
    <source>
        <dbReference type="ARBA" id="ARBA00022490"/>
    </source>
</evidence>
<dbReference type="InterPro" id="IPR014777">
    <property type="entry name" value="4pyrrole_Mease_sub1"/>
</dbReference>
<dbReference type="InterPro" id="IPR008189">
    <property type="entry name" value="rRNA_ssu_MeTfrase_I"/>
</dbReference>
<evidence type="ECO:0000313" key="9">
    <source>
        <dbReference type="Proteomes" id="UP000230859"/>
    </source>
</evidence>
<keyword evidence="3 6" id="KW-0489">Methyltransferase</keyword>